<organism evidence="1 2">
    <name type="scientific">Papaver somniferum</name>
    <name type="common">Opium poppy</name>
    <dbReference type="NCBI Taxonomy" id="3469"/>
    <lineage>
        <taxon>Eukaryota</taxon>
        <taxon>Viridiplantae</taxon>
        <taxon>Streptophyta</taxon>
        <taxon>Embryophyta</taxon>
        <taxon>Tracheophyta</taxon>
        <taxon>Spermatophyta</taxon>
        <taxon>Magnoliopsida</taxon>
        <taxon>Ranunculales</taxon>
        <taxon>Papaveraceae</taxon>
        <taxon>Papaveroideae</taxon>
        <taxon>Papaver</taxon>
    </lineage>
</organism>
<evidence type="ECO:0000313" key="1">
    <source>
        <dbReference type="EMBL" id="RZC55693.1"/>
    </source>
</evidence>
<dbReference type="EMBL" id="CM010717">
    <property type="protein sequence ID" value="RZC55693.1"/>
    <property type="molecule type" value="Genomic_DNA"/>
</dbReference>
<dbReference type="Proteomes" id="UP000316621">
    <property type="component" value="Chromosome 3"/>
</dbReference>
<dbReference type="Gramene" id="RZC55693">
    <property type="protein sequence ID" value="RZC55693"/>
    <property type="gene ID" value="C5167_014546"/>
</dbReference>
<protein>
    <submittedName>
        <fullName evidence="1">Uncharacterized protein</fullName>
    </submittedName>
</protein>
<keyword evidence="2" id="KW-1185">Reference proteome</keyword>
<evidence type="ECO:0000313" key="2">
    <source>
        <dbReference type="Proteomes" id="UP000316621"/>
    </source>
</evidence>
<reference evidence="1 2" key="1">
    <citation type="journal article" date="2018" name="Science">
        <title>The opium poppy genome and morphinan production.</title>
        <authorList>
            <person name="Guo L."/>
            <person name="Winzer T."/>
            <person name="Yang X."/>
            <person name="Li Y."/>
            <person name="Ning Z."/>
            <person name="He Z."/>
            <person name="Teodor R."/>
            <person name="Lu Y."/>
            <person name="Bowser T.A."/>
            <person name="Graham I.A."/>
            <person name="Ye K."/>
        </authorList>
    </citation>
    <scope>NUCLEOTIDE SEQUENCE [LARGE SCALE GENOMIC DNA]</scope>
    <source>
        <strain evidence="2">cv. HN1</strain>
        <tissue evidence="1">Leaves</tissue>
    </source>
</reference>
<gene>
    <name evidence="1" type="ORF">C5167_014546</name>
</gene>
<dbReference type="AlphaFoldDB" id="A0A4Y7J3I1"/>
<accession>A0A4Y7J3I1</accession>
<sequence>MELALWKDMVKTTKLKELAHHDAEWYLPPEYFRHGKVSDKRMYMHLVCDGLVVAAVDWWWIGGGGGCDGGNGDGILVVVAIVVERWWWSGS</sequence>
<name>A0A4Y7J3I1_PAPSO</name>
<proteinExistence type="predicted"/>